<proteinExistence type="predicted"/>
<dbReference type="RefSeq" id="WP_306872672.1">
    <property type="nucleotide sequence ID" value="NZ_JAUSRB010000002.1"/>
</dbReference>
<evidence type="ECO:0000313" key="1">
    <source>
        <dbReference type="EMBL" id="MDP9869130.1"/>
    </source>
</evidence>
<organism evidence="1 2">
    <name type="scientific">Streptosporangium brasiliense</name>
    <dbReference type="NCBI Taxonomy" id="47480"/>
    <lineage>
        <taxon>Bacteria</taxon>
        <taxon>Bacillati</taxon>
        <taxon>Actinomycetota</taxon>
        <taxon>Actinomycetes</taxon>
        <taxon>Streptosporangiales</taxon>
        <taxon>Streptosporangiaceae</taxon>
        <taxon>Streptosporangium</taxon>
    </lineage>
</organism>
<protein>
    <submittedName>
        <fullName evidence="1">Uncharacterized protein</fullName>
    </submittedName>
</protein>
<dbReference type="EMBL" id="JAUSRB010000002">
    <property type="protein sequence ID" value="MDP9869130.1"/>
    <property type="molecule type" value="Genomic_DNA"/>
</dbReference>
<comment type="caution">
    <text evidence="1">The sequence shown here is derived from an EMBL/GenBank/DDBJ whole genome shotgun (WGS) entry which is preliminary data.</text>
</comment>
<name>A0ABT9RIQ8_9ACTN</name>
<reference evidence="1 2" key="1">
    <citation type="submission" date="2023-07" db="EMBL/GenBank/DDBJ databases">
        <title>Sequencing the genomes of 1000 actinobacteria strains.</title>
        <authorList>
            <person name="Klenk H.-P."/>
        </authorList>
    </citation>
    <scope>NUCLEOTIDE SEQUENCE [LARGE SCALE GENOMIC DNA]</scope>
    <source>
        <strain evidence="1 2">DSM 44109</strain>
    </source>
</reference>
<sequence>MSDTVTLTTGSETIVIPLDDECHNLPDDPVVTGVRNETSAGVVLWSGQNCRDQWCPWP</sequence>
<accession>A0ABT9RIQ8</accession>
<evidence type="ECO:0000313" key="2">
    <source>
        <dbReference type="Proteomes" id="UP001230426"/>
    </source>
</evidence>
<dbReference type="Proteomes" id="UP001230426">
    <property type="component" value="Unassembled WGS sequence"/>
</dbReference>
<keyword evidence="2" id="KW-1185">Reference proteome</keyword>
<gene>
    <name evidence="1" type="ORF">J2S55_008396</name>
</gene>